<keyword evidence="2" id="KW-0012">Acyltransferase</keyword>
<dbReference type="InterPro" id="IPR016181">
    <property type="entry name" value="Acyl_CoA_acyltransferase"/>
</dbReference>
<dbReference type="Gene3D" id="3.40.630.30">
    <property type="match status" value="1"/>
</dbReference>
<evidence type="ECO:0000313" key="4">
    <source>
        <dbReference type="EMBL" id="KRM76842.1"/>
    </source>
</evidence>
<proteinExistence type="predicted"/>
<dbReference type="PROSITE" id="PS51186">
    <property type="entry name" value="GNAT"/>
    <property type="match status" value="1"/>
</dbReference>
<dbReference type="EMBL" id="AYYR01000020">
    <property type="protein sequence ID" value="KRM76842.1"/>
    <property type="molecule type" value="Genomic_DNA"/>
</dbReference>
<evidence type="ECO:0000256" key="1">
    <source>
        <dbReference type="ARBA" id="ARBA00022679"/>
    </source>
</evidence>
<dbReference type="CDD" id="cd04301">
    <property type="entry name" value="NAT_SF"/>
    <property type="match status" value="1"/>
</dbReference>
<accession>A0A0R2BCZ3</accession>
<dbReference type="AlphaFoldDB" id="A0A0R2BCZ3"/>
<keyword evidence="1 4" id="KW-0808">Transferase</keyword>
<sequence>MQIRNFTADDYTEAYTLWEKTPGMNLGSLNNTYSGIKSVIDHNPALCFAAINDDGAIIGTILGGTDGRKGYLYHTAIADGYRGQHIGSTLIHKVLDELKAQGIEKIGLFTTNENVKGREFWEHLGFKQRTDITYLDIDLDLI</sequence>
<dbReference type="Pfam" id="PF00583">
    <property type="entry name" value="Acetyltransf_1"/>
    <property type="match status" value="1"/>
</dbReference>
<dbReference type="PATRIC" id="fig|1423733.4.peg.1146"/>
<dbReference type="RefSeq" id="WP_054762410.1">
    <property type="nucleotide sequence ID" value="NZ_AYYR01000020.1"/>
</dbReference>
<reference evidence="4 5" key="1">
    <citation type="journal article" date="2015" name="Genome Announc.">
        <title>Expanding the biotechnology potential of lactobacilli through comparative genomics of 213 strains and associated genera.</title>
        <authorList>
            <person name="Sun Z."/>
            <person name="Harris H.M."/>
            <person name="McCann A."/>
            <person name="Guo C."/>
            <person name="Argimon S."/>
            <person name="Zhang W."/>
            <person name="Yang X."/>
            <person name="Jeffery I.B."/>
            <person name="Cooney J.C."/>
            <person name="Kagawa T.F."/>
            <person name="Liu W."/>
            <person name="Song Y."/>
            <person name="Salvetti E."/>
            <person name="Wrobel A."/>
            <person name="Rasinkangas P."/>
            <person name="Parkhill J."/>
            <person name="Rea M.C."/>
            <person name="O'Sullivan O."/>
            <person name="Ritari J."/>
            <person name="Douillard F.P."/>
            <person name="Paul Ross R."/>
            <person name="Yang R."/>
            <person name="Briner A.E."/>
            <person name="Felis G.E."/>
            <person name="de Vos W.M."/>
            <person name="Barrangou R."/>
            <person name="Klaenhammer T.R."/>
            <person name="Caufield P.W."/>
            <person name="Cui Y."/>
            <person name="Zhang H."/>
            <person name="O'Toole P.W."/>
        </authorList>
    </citation>
    <scope>NUCLEOTIDE SEQUENCE [LARGE SCALE GENOMIC DNA]</scope>
    <source>
        <strain evidence="4 5">DSM 20515</strain>
    </source>
</reference>
<dbReference type="SUPFAM" id="SSF55729">
    <property type="entry name" value="Acyl-CoA N-acyltransferases (Nat)"/>
    <property type="match status" value="1"/>
</dbReference>
<name>A0A0R2BCZ3_SECCO</name>
<dbReference type="Proteomes" id="UP000051845">
    <property type="component" value="Unassembled WGS sequence"/>
</dbReference>
<dbReference type="GO" id="GO:0016747">
    <property type="term" value="F:acyltransferase activity, transferring groups other than amino-acyl groups"/>
    <property type="evidence" value="ECO:0007669"/>
    <property type="project" value="InterPro"/>
</dbReference>
<gene>
    <name evidence="4" type="ORF">FC82_GL001084</name>
</gene>
<comment type="caution">
    <text evidence="4">The sequence shown here is derived from an EMBL/GenBank/DDBJ whole genome shotgun (WGS) entry which is preliminary data.</text>
</comment>
<organism evidence="4 5">
    <name type="scientific">Secundilactobacillus collinoides DSM 20515 = JCM 1123</name>
    <dbReference type="NCBI Taxonomy" id="1423733"/>
    <lineage>
        <taxon>Bacteria</taxon>
        <taxon>Bacillati</taxon>
        <taxon>Bacillota</taxon>
        <taxon>Bacilli</taxon>
        <taxon>Lactobacillales</taxon>
        <taxon>Lactobacillaceae</taxon>
        <taxon>Secundilactobacillus</taxon>
    </lineage>
</organism>
<evidence type="ECO:0000259" key="3">
    <source>
        <dbReference type="PROSITE" id="PS51186"/>
    </source>
</evidence>
<dbReference type="InterPro" id="IPR000182">
    <property type="entry name" value="GNAT_dom"/>
</dbReference>
<dbReference type="PANTHER" id="PTHR43072">
    <property type="entry name" value="N-ACETYLTRANSFERASE"/>
    <property type="match status" value="1"/>
</dbReference>
<dbReference type="PANTHER" id="PTHR43072:SF51">
    <property type="entry name" value="ABC SUPERFAMILY TRANSPORT PROTEIN"/>
    <property type="match status" value="1"/>
</dbReference>
<evidence type="ECO:0000313" key="5">
    <source>
        <dbReference type="Proteomes" id="UP000051845"/>
    </source>
</evidence>
<protein>
    <submittedName>
        <fullName evidence="4">N-acetyltransferase GCN5</fullName>
    </submittedName>
</protein>
<evidence type="ECO:0000256" key="2">
    <source>
        <dbReference type="ARBA" id="ARBA00023315"/>
    </source>
</evidence>
<feature type="domain" description="N-acetyltransferase" evidence="3">
    <location>
        <begin position="1"/>
        <end position="142"/>
    </location>
</feature>
<dbReference type="STRING" id="33960.TY91_00220"/>